<gene>
    <name evidence="4" type="primary">LOC106462877</name>
</gene>
<dbReference type="InterPro" id="IPR050782">
    <property type="entry name" value="PP1_regulatory_subunit_3"/>
</dbReference>
<accession>A0ABM1BAU6</accession>
<feature type="compositionally biased region" description="Basic and acidic residues" evidence="1">
    <location>
        <begin position="313"/>
        <end position="323"/>
    </location>
</feature>
<feature type="compositionally biased region" description="Acidic residues" evidence="1">
    <location>
        <begin position="303"/>
        <end position="312"/>
    </location>
</feature>
<dbReference type="PROSITE" id="PS51257">
    <property type="entry name" value="PROKAR_LIPOPROTEIN"/>
    <property type="match status" value="1"/>
</dbReference>
<feature type="domain" description="CBM21" evidence="2">
    <location>
        <begin position="542"/>
        <end position="648"/>
    </location>
</feature>
<dbReference type="GeneID" id="106462877"/>
<evidence type="ECO:0000256" key="1">
    <source>
        <dbReference type="SAM" id="MobiDB-lite"/>
    </source>
</evidence>
<dbReference type="PANTHER" id="PTHR12307:SF53">
    <property type="entry name" value="PROTEIN PHOSPHATASE 1 REGULATORY SUBUNIT"/>
    <property type="match status" value="1"/>
</dbReference>
<sequence length="690" mass="78138">MTEKYNESWHIPCSVSLASCRVTAEALARKLHCKLWDVGRFDFVEGNDSTDELDDDIDDNPTAFLTNSVYGKSRPSTSYKCQSTTPIIDKAPQPQKKVYGANDGTSLINSKYMKDTMLGSEEEDCEHEYSSPLNLSEENVLVDPQESLSALPVFVSNKISQTSSSIVKTDDIAHLKSEITKAAMQETESGKGMDITEKQILYEKLQMYAQKWNVTDDKESCSEGMGGTESNSENDELEFSKGINIEPCNLHDYEEGENMFSVSQPQSQQIAMDAVFVLDNKPENFVSPRASSTWDSGIISPEETAEEEELDDSEHTKSCRYSEETETEEISVSTSDTTGKISKEVYDEITDFKEHNDKHELKSDSEVNISVAFVDEAKKSTLCQTSCVESSTEESLSQEVSLDLDCEMQKEIYNWSVIDDYEEDDIHYMAGRLKRSSSLKTGKTPPGTPHRPKIVRFADALGLDLEAVRHIVSDDAPNIPASAFNDLKISEQNFDKQEKSTSWTYFPVRETFIGTSVTHTPSQCACSLIPLFSQPGGEVNFLDRVRMQKVCLENVVVSDMNVQCHVRVLNISFDKRVLARYTTNDWMSYEDILANYVQGSCDGFSDKFSYNIFVPHMCDGQQLQFAIRYVTNEQEFWDNNWNQNYILRCHGNSSLIPAEEEETSWLHHFIWYLQPASHQTCYNQLWKGSV</sequence>
<dbReference type="Proteomes" id="UP000694941">
    <property type="component" value="Unplaced"/>
</dbReference>
<dbReference type="InterPro" id="IPR038175">
    <property type="entry name" value="CBM21_dom_sf"/>
</dbReference>
<dbReference type="PROSITE" id="PS51159">
    <property type="entry name" value="CBM21"/>
    <property type="match status" value="1"/>
</dbReference>
<dbReference type="InterPro" id="IPR005036">
    <property type="entry name" value="CBM21_dom"/>
</dbReference>
<protein>
    <submittedName>
        <fullName evidence="4">Glycogen-binding subunit 76A-like</fullName>
    </submittedName>
</protein>
<evidence type="ECO:0000259" key="2">
    <source>
        <dbReference type="PROSITE" id="PS51159"/>
    </source>
</evidence>
<evidence type="ECO:0000313" key="4">
    <source>
        <dbReference type="RefSeq" id="XP_013778296.2"/>
    </source>
</evidence>
<dbReference type="PANTHER" id="PTHR12307">
    <property type="entry name" value="PROTEIN PHOSPHATASE 1 REGULATORY SUBUNIT"/>
    <property type="match status" value="1"/>
</dbReference>
<evidence type="ECO:0000313" key="3">
    <source>
        <dbReference type="Proteomes" id="UP000694941"/>
    </source>
</evidence>
<organism evidence="3 4">
    <name type="scientific">Limulus polyphemus</name>
    <name type="common">Atlantic horseshoe crab</name>
    <dbReference type="NCBI Taxonomy" id="6850"/>
    <lineage>
        <taxon>Eukaryota</taxon>
        <taxon>Metazoa</taxon>
        <taxon>Ecdysozoa</taxon>
        <taxon>Arthropoda</taxon>
        <taxon>Chelicerata</taxon>
        <taxon>Merostomata</taxon>
        <taxon>Xiphosura</taxon>
        <taxon>Limulidae</taxon>
        <taxon>Limulus</taxon>
    </lineage>
</organism>
<feature type="region of interest" description="Disordered" evidence="1">
    <location>
        <begin position="288"/>
        <end position="337"/>
    </location>
</feature>
<keyword evidence="3" id="KW-1185">Reference proteome</keyword>
<name>A0ABM1BAU6_LIMPO</name>
<reference evidence="4" key="1">
    <citation type="submission" date="2025-08" db="UniProtKB">
        <authorList>
            <consortium name="RefSeq"/>
        </authorList>
    </citation>
    <scope>IDENTIFICATION</scope>
    <source>
        <tissue evidence="4">Muscle</tissue>
    </source>
</reference>
<dbReference type="RefSeq" id="XP_013778296.2">
    <property type="nucleotide sequence ID" value="XM_013922842.2"/>
</dbReference>
<dbReference type="Gene3D" id="2.60.40.2440">
    <property type="entry name" value="Carbohydrate binding type-21 domain"/>
    <property type="match status" value="1"/>
</dbReference>
<proteinExistence type="predicted"/>
<dbReference type="Pfam" id="PF03370">
    <property type="entry name" value="CBM_21"/>
    <property type="match status" value="1"/>
</dbReference>